<protein>
    <recommendedName>
        <fullName evidence="3">Retrotransposon gag domain-containing protein</fullName>
    </recommendedName>
</protein>
<dbReference type="Proteomes" id="UP001174677">
    <property type="component" value="Chromosome 10"/>
</dbReference>
<accession>A0ABQ9LS76</accession>
<dbReference type="PANTHER" id="PTHR33223">
    <property type="entry name" value="CCHC-TYPE DOMAIN-CONTAINING PROTEIN"/>
    <property type="match status" value="1"/>
</dbReference>
<comment type="caution">
    <text evidence="1">The sequence shown here is derived from an EMBL/GenBank/DDBJ whole genome shotgun (WGS) entry which is preliminary data.</text>
</comment>
<organism evidence="1 2">
    <name type="scientific">Hevea brasiliensis</name>
    <name type="common">Para rubber tree</name>
    <name type="synonym">Siphonia brasiliensis</name>
    <dbReference type="NCBI Taxonomy" id="3981"/>
    <lineage>
        <taxon>Eukaryota</taxon>
        <taxon>Viridiplantae</taxon>
        <taxon>Streptophyta</taxon>
        <taxon>Embryophyta</taxon>
        <taxon>Tracheophyta</taxon>
        <taxon>Spermatophyta</taxon>
        <taxon>Magnoliopsida</taxon>
        <taxon>eudicotyledons</taxon>
        <taxon>Gunneridae</taxon>
        <taxon>Pentapetalae</taxon>
        <taxon>rosids</taxon>
        <taxon>fabids</taxon>
        <taxon>Malpighiales</taxon>
        <taxon>Euphorbiaceae</taxon>
        <taxon>Crotonoideae</taxon>
        <taxon>Micrandreae</taxon>
        <taxon>Hevea</taxon>
    </lineage>
</organism>
<dbReference type="EMBL" id="JARPOI010000010">
    <property type="protein sequence ID" value="KAJ9170097.1"/>
    <property type="molecule type" value="Genomic_DNA"/>
</dbReference>
<keyword evidence="2" id="KW-1185">Reference proteome</keyword>
<evidence type="ECO:0000313" key="2">
    <source>
        <dbReference type="Proteomes" id="UP001174677"/>
    </source>
</evidence>
<dbReference type="PANTHER" id="PTHR33223:SF8">
    <property type="entry name" value="OS04G0172440 PROTEIN"/>
    <property type="match status" value="1"/>
</dbReference>
<evidence type="ECO:0008006" key="3">
    <source>
        <dbReference type="Google" id="ProtNLM"/>
    </source>
</evidence>
<name>A0ABQ9LS76_HEVBR</name>
<reference evidence="1 2" key="1">
    <citation type="journal article" date="2023" name="Plant Biotechnol. J.">
        <title>Chromosome-level wild Hevea brasiliensis genome provides new tools for genomic-assisted breeding and valuable loci to elevate rubber yield.</title>
        <authorList>
            <person name="Cheng H."/>
            <person name="Song X."/>
            <person name="Hu Y."/>
            <person name="Wu T."/>
            <person name="Yang Q."/>
            <person name="An Z."/>
            <person name="Feng S."/>
            <person name="Deng Z."/>
            <person name="Wu W."/>
            <person name="Zeng X."/>
            <person name="Tu M."/>
            <person name="Wang X."/>
            <person name="Huang H."/>
        </authorList>
    </citation>
    <scope>NUCLEOTIDE SEQUENCE [LARGE SCALE GENOMIC DNA]</scope>
    <source>
        <strain evidence="1">MT/VB/25A 57/8</strain>
    </source>
</reference>
<sequence length="164" mass="18481">MYHMNEPSLPFMAQLVNPSYGQPMPYVEYYPPVPNPTIMPTLSASQVVVVGVIGTNKGKEKVENEKLSAPEERLRAIEGLNMYGSIDAFALRLVPNVIVPPKFKVPKFEKYSGTLDPHIHLATYIAKMSALTEDDKLLIHFFHESLSGPALRWYVQLDRSKLHS</sequence>
<proteinExistence type="predicted"/>
<gene>
    <name evidence="1" type="ORF">P3X46_018230</name>
</gene>
<evidence type="ECO:0000313" key="1">
    <source>
        <dbReference type="EMBL" id="KAJ9170097.1"/>
    </source>
</evidence>